<dbReference type="EC" id="1.2.1.12" evidence="3"/>
<sequence>MVKIGVNGFDHIRCLVTKAVFITIMVDTVTINDSFTGFNFIVYMFQYDFTYLRFNDTEKAENRKLVIKGKPISIFQE</sequence>
<dbReference type="SMART" id="SM00846">
    <property type="entry name" value="Gp_dh_N"/>
    <property type="match status" value="1"/>
</dbReference>
<comment type="catalytic activity">
    <reaction evidence="8">
        <text>D-glyceraldehyde 3-phosphate + phosphate + NAD(+) = (2R)-3-phospho-glyceroyl phosphate + NADH + H(+)</text>
        <dbReference type="Rhea" id="RHEA:10300"/>
        <dbReference type="ChEBI" id="CHEBI:15378"/>
        <dbReference type="ChEBI" id="CHEBI:43474"/>
        <dbReference type="ChEBI" id="CHEBI:57540"/>
        <dbReference type="ChEBI" id="CHEBI:57604"/>
        <dbReference type="ChEBI" id="CHEBI:57945"/>
        <dbReference type="ChEBI" id="CHEBI:59776"/>
        <dbReference type="EC" id="1.2.1.12"/>
    </reaction>
</comment>
<keyword evidence="4" id="KW-0963">Cytoplasm</keyword>
<evidence type="ECO:0000259" key="9">
    <source>
        <dbReference type="SMART" id="SM00846"/>
    </source>
</evidence>
<dbReference type="Gene3D" id="3.40.50.720">
    <property type="entry name" value="NAD(P)-binding Rossmann-like Domain"/>
    <property type="match status" value="1"/>
</dbReference>
<reference evidence="10" key="1">
    <citation type="journal article" date="2011" name="Nat. Biotechnol.">
        <title>Genome sequencing and comparison of two nonhuman primate animal models, the cynomolgus and Chinese rhesus macaques.</title>
        <authorList>
            <person name="Yan G."/>
            <person name="Zhang G."/>
            <person name="Fang X."/>
            <person name="Zhang Y."/>
            <person name="Li C."/>
            <person name="Ling F."/>
            <person name="Cooper D.N."/>
            <person name="Li Q."/>
            <person name="Li Y."/>
            <person name="van Gool A.J."/>
            <person name="Du H."/>
            <person name="Chen J."/>
            <person name="Chen R."/>
            <person name="Zhang P."/>
            <person name="Huang Z."/>
            <person name="Thompson J.R."/>
            <person name="Meng Y."/>
            <person name="Bai Y."/>
            <person name="Wang J."/>
            <person name="Zhuo M."/>
            <person name="Wang T."/>
            <person name="Huang Y."/>
            <person name="Wei L."/>
            <person name="Li J."/>
            <person name="Wang Z."/>
            <person name="Hu H."/>
            <person name="Yang P."/>
            <person name="Le L."/>
            <person name="Stenson P.D."/>
            <person name="Li B."/>
            <person name="Liu X."/>
            <person name="Ball E.V."/>
            <person name="An N."/>
            <person name="Huang Q."/>
            <person name="Zhang Y."/>
            <person name="Fan W."/>
            <person name="Zhang X."/>
            <person name="Li Y."/>
            <person name="Wang W."/>
            <person name="Katze M.G."/>
            <person name="Su B."/>
            <person name="Nielsen R."/>
            <person name="Yang H."/>
            <person name="Wang J."/>
            <person name="Wang X."/>
            <person name="Wang J."/>
        </authorList>
    </citation>
    <scope>NUCLEOTIDE SEQUENCE [LARGE SCALE GENOMIC DNA]</scope>
    <source>
        <strain evidence="10">CR-5</strain>
    </source>
</reference>
<gene>
    <name evidence="10" type="ORF">EGK_16091</name>
</gene>
<evidence type="ECO:0000313" key="10">
    <source>
        <dbReference type="EMBL" id="EHH26189.1"/>
    </source>
</evidence>
<keyword evidence="7" id="KW-0324">Glycolysis</keyword>
<dbReference type="EMBL" id="CM001257">
    <property type="protein sequence ID" value="EHH26189.1"/>
    <property type="molecule type" value="Genomic_DNA"/>
</dbReference>
<accession>G7MRZ5</accession>
<evidence type="ECO:0000256" key="2">
    <source>
        <dbReference type="ARBA" id="ARBA00007406"/>
    </source>
</evidence>
<keyword evidence="6" id="KW-0520">NAD</keyword>
<evidence type="ECO:0000256" key="8">
    <source>
        <dbReference type="ARBA" id="ARBA00047698"/>
    </source>
</evidence>
<dbReference type="InterPro" id="IPR036291">
    <property type="entry name" value="NAD(P)-bd_dom_sf"/>
</dbReference>
<dbReference type="GO" id="GO:0051287">
    <property type="term" value="F:NAD binding"/>
    <property type="evidence" value="ECO:0007669"/>
    <property type="project" value="InterPro"/>
</dbReference>
<comment type="similarity">
    <text evidence="2">Belongs to the glyceraldehyde-3-phosphate dehydrogenase family.</text>
</comment>
<feature type="domain" description="Glyceraldehyde 3-phosphate dehydrogenase NAD(P) binding" evidence="9">
    <location>
        <begin position="2"/>
        <end position="77"/>
    </location>
</feature>
<dbReference type="InterPro" id="IPR020831">
    <property type="entry name" value="GlycerAld/Erythrose_P_DH"/>
</dbReference>
<dbReference type="InterPro" id="IPR020828">
    <property type="entry name" value="GlycerAld_3-P_DH_NAD(P)-bd"/>
</dbReference>
<dbReference type="PANTHER" id="PTHR10836">
    <property type="entry name" value="GLYCERALDEHYDE 3-PHOSPHATE DEHYDROGENASE"/>
    <property type="match status" value="1"/>
</dbReference>
<dbReference type="GO" id="GO:0004365">
    <property type="term" value="F:glyceraldehyde-3-phosphate dehydrogenase (NAD+) (phosphorylating) activity"/>
    <property type="evidence" value="ECO:0007669"/>
    <property type="project" value="UniProtKB-EC"/>
</dbReference>
<keyword evidence="5" id="KW-0560">Oxidoreductase</keyword>
<evidence type="ECO:0000256" key="3">
    <source>
        <dbReference type="ARBA" id="ARBA00013119"/>
    </source>
</evidence>
<dbReference type="Proteomes" id="UP000013456">
    <property type="component" value="Chromosome 5"/>
</dbReference>
<dbReference type="AlphaFoldDB" id="G7MRZ5"/>
<dbReference type="SUPFAM" id="SSF51735">
    <property type="entry name" value="NAD(P)-binding Rossmann-fold domains"/>
    <property type="match status" value="1"/>
</dbReference>
<name>G7MRZ5_MACMU</name>
<evidence type="ECO:0000256" key="1">
    <source>
        <dbReference type="ARBA" id="ARBA00004869"/>
    </source>
</evidence>
<dbReference type="GO" id="GO:0006096">
    <property type="term" value="P:glycolytic process"/>
    <property type="evidence" value="ECO:0007669"/>
    <property type="project" value="UniProtKB-KW"/>
</dbReference>
<protein>
    <recommendedName>
        <fullName evidence="3">glyceraldehyde-3-phosphate dehydrogenase (phosphorylating)</fullName>
        <ecNumber evidence="3">1.2.1.12</ecNumber>
    </recommendedName>
</protein>
<comment type="pathway">
    <text evidence="1">Carbohydrate degradation; glycolysis; pyruvate from D-glyceraldehyde 3-phosphate: step 1/5.</text>
</comment>
<evidence type="ECO:0000256" key="5">
    <source>
        <dbReference type="ARBA" id="ARBA00023002"/>
    </source>
</evidence>
<organism evidence="10">
    <name type="scientific">Macaca mulatta</name>
    <name type="common">Rhesus macaque</name>
    <dbReference type="NCBI Taxonomy" id="9544"/>
    <lineage>
        <taxon>Eukaryota</taxon>
        <taxon>Metazoa</taxon>
        <taxon>Chordata</taxon>
        <taxon>Craniata</taxon>
        <taxon>Vertebrata</taxon>
        <taxon>Euteleostomi</taxon>
        <taxon>Mammalia</taxon>
        <taxon>Eutheria</taxon>
        <taxon>Euarchontoglires</taxon>
        <taxon>Primates</taxon>
        <taxon>Haplorrhini</taxon>
        <taxon>Catarrhini</taxon>
        <taxon>Cercopithecidae</taxon>
        <taxon>Cercopithecinae</taxon>
        <taxon>Macaca</taxon>
    </lineage>
</organism>
<evidence type="ECO:0000256" key="4">
    <source>
        <dbReference type="ARBA" id="ARBA00022490"/>
    </source>
</evidence>
<dbReference type="Pfam" id="PF00044">
    <property type="entry name" value="Gp_dh_N"/>
    <property type="match status" value="1"/>
</dbReference>
<evidence type="ECO:0000256" key="7">
    <source>
        <dbReference type="ARBA" id="ARBA00023152"/>
    </source>
</evidence>
<proteinExistence type="inferred from homology"/>
<dbReference type="PANTHER" id="PTHR10836:SF111">
    <property type="entry name" value="GLYCERALDEHYDE-3-PHOSPHATE DEHYDROGENASE"/>
    <property type="match status" value="1"/>
</dbReference>
<evidence type="ECO:0000256" key="6">
    <source>
        <dbReference type="ARBA" id="ARBA00023027"/>
    </source>
</evidence>